<dbReference type="OrthoDB" id="7789470at2759"/>
<keyword evidence="6" id="KW-1185">Reference proteome</keyword>
<dbReference type="SMART" id="SM00365">
    <property type="entry name" value="LRR_SD22"/>
    <property type="match status" value="3"/>
</dbReference>
<evidence type="ECO:0000256" key="4">
    <source>
        <dbReference type="SAM" id="SignalP"/>
    </source>
</evidence>
<reference evidence="5" key="2">
    <citation type="submission" date="2022-10" db="EMBL/GenBank/DDBJ databases">
        <authorList>
            <consortium name="ENA_rothamsted_submissions"/>
            <consortium name="culmorum"/>
            <person name="King R."/>
        </authorList>
    </citation>
    <scope>NUCLEOTIDE SEQUENCE</scope>
</reference>
<organism evidence="5 6">
    <name type="scientific">Chironomus riparius</name>
    <dbReference type="NCBI Taxonomy" id="315576"/>
    <lineage>
        <taxon>Eukaryota</taxon>
        <taxon>Metazoa</taxon>
        <taxon>Ecdysozoa</taxon>
        <taxon>Arthropoda</taxon>
        <taxon>Hexapoda</taxon>
        <taxon>Insecta</taxon>
        <taxon>Pterygota</taxon>
        <taxon>Neoptera</taxon>
        <taxon>Endopterygota</taxon>
        <taxon>Diptera</taxon>
        <taxon>Nematocera</taxon>
        <taxon>Chironomoidea</taxon>
        <taxon>Chironomidae</taxon>
        <taxon>Chironominae</taxon>
        <taxon>Chironomus</taxon>
    </lineage>
</organism>
<dbReference type="Pfam" id="PF00560">
    <property type="entry name" value="LRR_1"/>
    <property type="match status" value="1"/>
</dbReference>
<feature type="transmembrane region" description="Helical" evidence="3">
    <location>
        <begin position="563"/>
        <end position="587"/>
    </location>
</feature>
<dbReference type="Pfam" id="PF13855">
    <property type="entry name" value="LRR_8"/>
    <property type="match status" value="2"/>
</dbReference>
<evidence type="ECO:0000256" key="2">
    <source>
        <dbReference type="ARBA" id="ARBA00022737"/>
    </source>
</evidence>
<evidence type="ECO:0000256" key="1">
    <source>
        <dbReference type="ARBA" id="ARBA00022614"/>
    </source>
</evidence>
<name>A0A9N9RWB5_9DIPT</name>
<dbReference type="EMBL" id="OU895878">
    <property type="protein sequence ID" value="CAG9805025.1"/>
    <property type="molecule type" value="Genomic_DNA"/>
</dbReference>
<dbReference type="InterPro" id="IPR003591">
    <property type="entry name" value="Leu-rich_rpt_typical-subtyp"/>
</dbReference>
<reference evidence="5" key="1">
    <citation type="submission" date="2022-01" db="EMBL/GenBank/DDBJ databases">
        <authorList>
            <person name="King R."/>
        </authorList>
    </citation>
    <scope>NUCLEOTIDE SEQUENCE</scope>
</reference>
<evidence type="ECO:0000256" key="3">
    <source>
        <dbReference type="SAM" id="Phobius"/>
    </source>
</evidence>
<keyword evidence="3" id="KW-0812">Transmembrane</keyword>
<keyword evidence="4" id="KW-0732">Signal</keyword>
<dbReference type="InterPro" id="IPR032675">
    <property type="entry name" value="LRR_dom_sf"/>
</dbReference>
<dbReference type="PANTHER" id="PTHR24366">
    <property type="entry name" value="IG(IMMUNOGLOBULIN) AND LRR(LEUCINE RICH REPEAT) DOMAINS"/>
    <property type="match status" value="1"/>
</dbReference>
<dbReference type="PROSITE" id="PS51450">
    <property type="entry name" value="LRR"/>
    <property type="match status" value="2"/>
</dbReference>
<keyword evidence="3" id="KW-1133">Transmembrane helix</keyword>
<feature type="signal peptide" evidence="4">
    <location>
        <begin position="1"/>
        <end position="17"/>
    </location>
</feature>
<gene>
    <name evidence="5" type="ORF">CHIRRI_LOCUS7901</name>
</gene>
<keyword evidence="3" id="KW-0472">Membrane</keyword>
<dbReference type="Gene3D" id="3.80.10.10">
    <property type="entry name" value="Ribonuclease Inhibitor"/>
    <property type="match status" value="2"/>
</dbReference>
<sequence length="614" mass="69539">MKCRGIKILILLTFVISESVQEEATVSCTRDSRLFFGSDRFYSNAVKYKCTFSNVNSFDDMKTSIASQTISPTNIISISFNQSNLSELPDRVLKDYSNLKSFDGSNLRLDTLSSSSFGNYPVMDLINLSFNQIKSLTTKVFANKKIKSLDLSNNLIDSVDESAFTGSEIDRINLSFNKIKDVAFVTYFKFFNVLQMNNNEIERFDQVKLTTSSWGGLREGFLIAQFPTINLGNNKLKKFECRSTIKFILIELKNNQNLKELDLGECMINHLDVSDCENLKSVKLTDNLVGFTAQNVKFDELDLTNTKSLVSLKLMNNSISIDMVNSIMKLENLTTLDISRNSIGPLNISTFAKLKNLSTLGLKSTNISNIQFGTFSHQTNVRVLDISDNNLGSFDMQMIFSMNSLTYLDVSGNELIELSNIEAAHNTFALLEKIDLTNNKWTCNYLIKLIKIMRVYRVTLIQSSIEEHRSNINGIYCRHVDGDDSIVEPLTPNQSNITDIRDKMNEIVSQLTKESQYRSAMEASLIALERRIDNQVSMIASNEALRNVRGNDTQNIEVKNGTLFEMTLIVVFCCFIVFLSMKIIVFVRTNVLSKPRPMRMGLSENTLTMNVDDY</sequence>
<evidence type="ECO:0000313" key="6">
    <source>
        <dbReference type="Proteomes" id="UP001153620"/>
    </source>
</evidence>
<proteinExistence type="predicted"/>
<keyword evidence="2" id="KW-0677">Repeat</keyword>
<dbReference type="InterPro" id="IPR001611">
    <property type="entry name" value="Leu-rich_rpt"/>
</dbReference>
<dbReference type="PANTHER" id="PTHR24366:SF96">
    <property type="entry name" value="LEUCINE RICH REPEAT CONTAINING 53"/>
    <property type="match status" value="1"/>
</dbReference>
<dbReference type="SUPFAM" id="SSF52058">
    <property type="entry name" value="L domain-like"/>
    <property type="match status" value="1"/>
</dbReference>
<protein>
    <submittedName>
        <fullName evidence="5">Uncharacterized protein</fullName>
    </submittedName>
</protein>
<keyword evidence="1" id="KW-0433">Leucine-rich repeat</keyword>
<dbReference type="AlphaFoldDB" id="A0A9N9RWB5"/>
<evidence type="ECO:0000313" key="5">
    <source>
        <dbReference type="EMBL" id="CAG9805025.1"/>
    </source>
</evidence>
<accession>A0A9N9RWB5</accession>
<feature type="chain" id="PRO_5040109458" evidence="4">
    <location>
        <begin position="18"/>
        <end position="614"/>
    </location>
</feature>
<dbReference type="SMART" id="SM00369">
    <property type="entry name" value="LRR_TYP"/>
    <property type="match status" value="5"/>
</dbReference>
<dbReference type="Proteomes" id="UP001153620">
    <property type="component" value="Chromosome 2"/>
</dbReference>